<evidence type="ECO:0000256" key="4">
    <source>
        <dbReference type="ARBA" id="ARBA00023136"/>
    </source>
</evidence>
<dbReference type="Proteomes" id="UP000481153">
    <property type="component" value="Unassembled WGS sequence"/>
</dbReference>
<accession>A0A6G0W9N8</accession>
<evidence type="ECO:0000256" key="5">
    <source>
        <dbReference type="ARBA" id="ARBA00023315"/>
    </source>
</evidence>
<protein>
    <recommendedName>
        <fullName evidence="6">Phospholipid/glycerol acyltransferase domain-containing protein</fullName>
    </recommendedName>
</protein>
<dbReference type="SMART" id="SM00563">
    <property type="entry name" value="PlsC"/>
    <property type="match status" value="1"/>
</dbReference>
<keyword evidence="5" id="KW-0012">Acyltransferase</keyword>
<keyword evidence="4" id="KW-0472">Membrane</keyword>
<dbReference type="GO" id="GO:0019432">
    <property type="term" value="P:triglyceride biosynthetic process"/>
    <property type="evidence" value="ECO:0007669"/>
    <property type="project" value="TreeGrafter"/>
</dbReference>
<comment type="caution">
    <text evidence="7">The sequence shown here is derived from an EMBL/GenBank/DDBJ whole genome shotgun (WGS) entry which is preliminary data.</text>
</comment>
<dbReference type="AlphaFoldDB" id="A0A6G0W9N8"/>
<organism evidence="7 8">
    <name type="scientific">Aphanomyces euteiches</name>
    <dbReference type="NCBI Taxonomy" id="100861"/>
    <lineage>
        <taxon>Eukaryota</taxon>
        <taxon>Sar</taxon>
        <taxon>Stramenopiles</taxon>
        <taxon>Oomycota</taxon>
        <taxon>Saprolegniomycetes</taxon>
        <taxon>Saprolegniales</taxon>
        <taxon>Verrucalvaceae</taxon>
        <taxon>Aphanomyces</taxon>
    </lineage>
</organism>
<evidence type="ECO:0000256" key="3">
    <source>
        <dbReference type="ARBA" id="ARBA00022679"/>
    </source>
</evidence>
<evidence type="ECO:0000313" key="7">
    <source>
        <dbReference type="EMBL" id="KAF0722958.1"/>
    </source>
</evidence>
<dbReference type="InterPro" id="IPR041728">
    <property type="entry name" value="GPAT/DHAPAT_LPLAT"/>
</dbReference>
<dbReference type="VEuPathDB" id="FungiDB:AeMF1_004850"/>
<sequence>MEANKDFVARMTSWKVGRLDVQRAAAARRIQSFYRKHLQRCKAARLGSKKFKVTNDTLALTSALLLTATAPMNTLHAREKHLVLPIEDVPHTAKQVDALVAVSLNPPSLSSTLQEILILGENPYEVEAKELRDRLVHGAFVNMMSESWLLCSTEERLSVHLPHNPKPHIPFYSRFLGFDVKPFLSDVVFVSRGGPFHPHITKMNSGSSSASHLRKILEHVTSLNPVNNWYASTQELAAKVGKIFWVMRSEMMMPAIRSLGWILSKVWRVLFEGVFIDQASIAVIEELVASLGPNVGLVLTPTHKSHLDYLLVSYVCFAYGLPLPRIAAGNNLNLPLVGSYLRSNGSFFIRRSYQGDTLYKEVLTSYVHQVLADGAPLEVFVEGGRSRHGRVMKPKFGFFNMVASFLASHPEKDVLVVPISLDYDRVLEVPEYSAQLLGKPKQKESILSLLKSIWELFFTRCGNVYLRIGKPLPMQHHLEHFGLDALASTVALGMQSAATVTSTAIVSALLLWKRRDVNLTLESLVDDASWLVPHLQHLGAVVAPFDSTRELVVHALTVLQMQLDPTTLTYRVPVSSTCRVLEMTFYRNHLLHLMISQATLSVVVSSRLEHGASLHISDIAADAARLWTYCSHLCPHPHVVDWKTHLVEWVSTLPFVHVHLPDRLAIESNRWHASNEISFLNMLLWPFVDALVLVLAVMDTSETLAETELFARVRRLPTDYSEAYSTETLKHAMAALVDLGAVTKEDRAHFKRRKEFASVAACLRQLQAPRAKIWQAKGARVHQPIQVSSGVRCSSTSVPRSPERNLYLAMPCSQEEPSPDFPP</sequence>
<dbReference type="GO" id="GO:0031966">
    <property type="term" value="C:mitochondrial membrane"/>
    <property type="evidence" value="ECO:0007669"/>
    <property type="project" value="TreeGrafter"/>
</dbReference>
<feature type="domain" description="Phospholipid/glycerol acyltransferase" evidence="6">
    <location>
        <begin position="297"/>
        <end position="424"/>
    </location>
</feature>
<dbReference type="InterPro" id="IPR022284">
    <property type="entry name" value="GPAT/DHAPAT"/>
</dbReference>
<comment type="subcellular location">
    <subcellularLocation>
        <location evidence="1">Endomembrane system</location>
        <topology evidence="1">Peripheral membrane protein</topology>
    </subcellularLocation>
</comment>
<evidence type="ECO:0000313" key="8">
    <source>
        <dbReference type="Proteomes" id="UP000481153"/>
    </source>
</evidence>
<dbReference type="CDD" id="cd07993">
    <property type="entry name" value="LPLAT_DHAPAT-like"/>
    <property type="match status" value="1"/>
</dbReference>
<keyword evidence="3" id="KW-0808">Transferase</keyword>
<dbReference type="InterPro" id="IPR002123">
    <property type="entry name" value="Plipid/glycerol_acylTrfase"/>
</dbReference>
<reference evidence="7 8" key="1">
    <citation type="submission" date="2019-07" db="EMBL/GenBank/DDBJ databases">
        <title>Genomics analysis of Aphanomyces spp. identifies a new class of oomycete effector associated with host adaptation.</title>
        <authorList>
            <person name="Gaulin E."/>
        </authorList>
    </citation>
    <scope>NUCLEOTIDE SEQUENCE [LARGE SCALE GENOMIC DNA]</scope>
    <source>
        <strain evidence="7 8">ATCC 201684</strain>
    </source>
</reference>
<dbReference type="GO" id="GO:0006072">
    <property type="term" value="P:glycerol-3-phosphate metabolic process"/>
    <property type="evidence" value="ECO:0007669"/>
    <property type="project" value="TreeGrafter"/>
</dbReference>
<dbReference type="SUPFAM" id="SSF69593">
    <property type="entry name" value="Glycerol-3-phosphate (1)-acyltransferase"/>
    <property type="match status" value="1"/>
</dbReference>
<dbReference type="Pfam" id="PF19277">
    <property type="entry name" value="GPAT_C"/>
    <property type="match status" value="1"/>
</dbReference>
<proteinExistence type="inferred from homology"/>
<dbReference type="PROSITE" id="PS50096">
    <property type="entry name" value="IQ"/>
    <property type="match status" value="1"/>
</dbReference>
<dbReference type="InterPro" id="IPR045520">
    <property type="entry name" value="GPAT/DHAPAT_C"/>
</dbReference>
<dbReference type="GO" id="GO:0008654">
    <property type="term" value="P:phospholipid biosynthetic process"/>
    <property type="evidence" value="ECO:0007669"/>
    <property type="project" value="TreeGrafter"/>
</dbReference>
<dbReference type="PANTHER" id="PTHR12563">
    <property type="entry name" value="GLYCEROL-3-PHOSPHATE ACYLTRANSFERASE"/>
    <property type="match status" value="1"/>
</dbReference>
<dbReference type="GO" id="GO:0006631">
    <property type="term" value="P:fatty acid metabolic process"/>
    <property type="evidence" value="ECO:0007669"/>
    <property type="project" value="TreeGrafter"/>
</dbReference>
<dbReference type="GO" id="GO:0012505">
    <property type="term" value="C:endomembrane system"/>
    <property type="evidence" value="ECO:0007669"/>
    <property type="project" value="UniProtKB-SubCell"/>
</dbReference>
<evidence type="ECO:0000256" key="2">
    <source>
        <dbReference type="ARBA" id="ARBA00007937"/>
    </source>
</evidence>
<dbReference type="PANTHER" id="PTHR12563:SF17">
    <property type="entry name" value="DIHYDROXYACETONE PHOSPHATE ACYLTRANSFERASE"/>
    <property type="match status" value="1"/>
</dbReference>
<dbReference type="EMBL" id="VJMJ01000319">
    <property type="protein sequence ID" value="KAF0722958.1"/>
    <property type="molecule type" value="Genomic_DNA"/>
</dbReference>
<evidence type="ECO:0000256" key="1">
    <source>
        <dbReference type="ARBA" id="ARBA00004184"/>
    </source>
</evidence>
<gene>
    <name evidence="7" type="ORF">Ae201684_018033</name>
</gene>
<name>A0A6G0W9N8_9STRA</name>
<keyword evidence="8" id="KW-1185">Reference proteome</keyword>
<dbReference type="Pfam" id="PF01553">
    <property type="entry name" value="Acyltransferase"/>
    <property type="match status" value="1"/>
</dbReference>
<evidence type="ECO:0000259" key="6">
    <source>
        <dbReference type="SMART" id="SM00563"/>
    </source>
</evidence>
<dbReference type="GO" id="GO:0004366">
    <property type="term" value="F:glycerol-3-phosphate O-acyltransferase activity"/>
    <property type="evidence" value="ECO:0007669"/>
    <property type="project" value="TreeGrafter"/>
</dbReference>
<comment type="similarity">
    <text evidence="2">Belongs to the GPAT/DAPAT family.</text>
</comment>